<evidence type="ECO:0000313" key="1">
    <source>
        <dbReference type="EMBL" id="AOM77390.1"/>
    </source>
</evidence>
<protein>
    <recommendedName>
        <fullName evidence="3">DUF4365 domain-containing protein</fullName>
    </recommendedName>
</protein>
<dbReference type="AlphaFoldDB" id="A0A1D7QFF0"/>
<organism evidence="1 2">
    <name type="scientific">Pedobacter steynii</name>
    <dbReference type="NCBI Taxonomy" id="430522"/>
    <lineage>
        <taxon>Bacteria</taxon>
        <taxon>Pseudomonadati</taxon>
        <taxon>Bacteroidota</taxon>
        <taxon>Sphingobacteriia</taxon>
        <taxon>Sphingobacteriales</taxon>
        <taxon>Sphingobacteriaceae</taxon>
        <taxon>Pedobacter</taxon>
    </lineage>
</organism>
<accession>A0A1D7QFF0</accession>
<name>A0A1D7QFF0_9SPHI</name>
<evidence type="ECO:0000313" key="2">
    <source>
        <dbReference type="Proteomes" id="UP000094313"/>
    </source>
</evidence>
<reference evidence="1 2" key="1">
    <citation type="submission" date="2016-08" db="EMBL/GenBank/DDBJ databases">
        <authorList>
            <person name="Seilhamer J.J."/>
        </authorList>
    </citation>
    <scope>NUCLEOTIDE SEQUENCE [LARGE SCALE GENOMIC DNA]</scope>
    <source>
        <strain evidence="1 2">DX4</strain>
    </source>
</reference>
<dbReference type="Proteomes" id="UP000094313">
    <property type="component" value="Chromosome"/>
</dbReference>
<evidence type="ECO:0008006" key="3">
    <source>
        <dbReference type="Google" id="ProtNLM"/>
    </source>
</evidence>
<sequence length="128" mass="14776">METNASYRGFMAENIAKTYLYETQMLTIYEGEDGDFDFICMLRSDRSVVFGVNIKAAQYTASEIFRKYKSIREKSVNMQIPILMLYINPVDRTGLFEFIWKRLGDNLSELNSINLKTAILHLPVLKGS</sequence>
<keyword evidence="2" id="KW-1185">Reference proteome</keyword>
<dbReference type="EMBL" id="CP017141">
    <property type="protein sequence ID" value="AOM77390.1"/>
    <property type="molecule type" value="Genomic_DNA"/>
</dbReference>
<proteinExistence type="predicted"/>
<gene>
    <name evidence="1" type="ORF">BFS30_09560</name>
</gene>
<dbReference type="RefSeq" id="WP_069379080.1">
    <property type="nucleotide sequence ID" value="NZ_CP017141.1"/>
</dbReference>
<dbReference type="KEGG" id="psty:BFS30_09560"/>